<reference evidence="6 7" key="1">
    <citation type="submission" date="2024-02" db="EMBL/GenBank/DDBJ databases">
        <title>Haloferula sargassicola NBRC 104335.</title>
        <authorList>
            <person name="Ichikawa N."/>
            <person name="Katano-Makiyama Y."/>
            <person name="Hidaka K."/>
        </authorList>
    </citation>
    <scope>NUCLEOTIDE SEQUENCE [LARGE SCALE GENOMIC DNA]</scope>
    <source>
        <strain evidence="6 7">NBRC 104335</strain>
    </source>
</reference>
<dbReference type="InterPro" id="IPR011989">
    <property type="entry name" value="ARM-like"/>
</dbReference>
<keyword evidence="1 4" id="KW-0349">Heme</keyword>
<feature type="domain" description="Cytochrome c" evidence="5">
    <location>
        <begin position="980"/>
        <end position="1117"/>
    </location>
</feature>
<evidence type="ECO:0000313" key="7">
    <source>
        <dbReference type="Proteomes" id="UP001476282"/>
    </source>
</evidence>
<dbReference type="Pfam" id="PF23500">
    <property type="entry name" value="DUF7133"/>
    <property type="match status" value="1"/>
</dbReference>
<dbReference type="InterPro" id="IPR011041">
    <property type="entry name" value="Quinoprot_gluc/sorb_DH_b-prop"/>
</dbReference>
<organism evidence="6 7">
    <name type="scientific">Haloferula sargassicola</name>
    <dbReference type="NCBI Taxonomy" id="490096"/>
    <lineage>
        <taxon>Bacteria</taxon>
        <taxon>Pseudomonadati</taxon>
        <taxon>Verrucomicrobiota</taxon>
        <taxon>Verrucomicrobiia</taxon>
        <taxon>Verrucomicrobiales</taxon>
        <taxon>Verrucomicrobiaceae</taxon>
        <taxon>Haloferula</taxon>
    </lineage>
</organism>
<dbReference type="InterPro" id="IPR055557">
    <property type="entry name" value="DUF7133"/>
</dbReference>
<dbReference type="PANTHER" id="PTHR33546:SF1">
    <property type="entry name" value="LARGE, MULTIFUNCTIONAL SECRETED PROTEIN"/>
    <property type="match status" value="1"/>
</dbReference>
<dbReference type="SUPFAM" id="SSF48371">
    <property type="entry name" value="ARM repeat"/>
    <property type="match status" value="1"/>
</dbReference>
<gene>
    <name evidence="6" type="ORF">Hsar01_03008</name>
</gene>
<evidence type="ECO:0000256" key="3">
    <source>
        <dbReference type="ARBA" id="ARBA00023004"/>
    </source>
</evidence>
<dbReference type="InterPro" id="IPR011042">
    <property type="entry name" value="6-blade_b-propeller_TolB-like"/>
</dbReference>
<comment type="caution">
    <text evidence="6">The sequence shown here is derived from an EMBL/GenBank/DDBJ whole genome shotgun (WGS) entry which is preliminary data.</text>
</comment>
<dbReference type="Gene3D" id="1.10.760.10">
    <property type="entry name" value="Cytochrome c-like domain"/>
    <property type="match status" value="1"/>
</dbReference>
<dbReference type="InterPro" id="IPR036909">
    <property type="entry name" value="Cyt_c-like_dom_sf"/>
</dbReference>
<dbReference type="InterPro" id="IPR021133">
    <property type="entry name" value="HEAT_type_2"/>
</dbReference>
<proteinExistence type="predicted"/>
<evidence type="ECO:0000256" key="2">
    <source>
        <dbReference type="ARBA" id="ARBA00022723"/>
    </source>
</evidence>
<dbReference type="NCBIfam" id="TIGR02603">
    <property type="entry name" value="CxxCH_TIGR02603"/>
    <property type="match status" value="1"/>
</dbReference>
<evidence type="ECO:0000256" key="4">
    <source>
        <dbReference type="PROSITE-ProRule" id="PRU00433"/>
    </source>
</evidence>
<keyword evidence="3 4" id="KW-0408">Iron</keyword>
<dbReference type="SUPFAM" id="SSF50952">
    <property type="entry name" value="Soluble quinoprotein glucose dehydrogenase"/>
    <property type="match status" value="1"/>
</dbReference>
<dbReference type="PROSITE" id="PS51007">
    <property type="entry name" value="CYTC"/>
    <property type="match status" value="1"/>
</dbReference>
<keyword evidence="2 4" id="KW-0479">Metal-binding</keyword>
<dbReference type="Pfam" id="PF13646">
    <property type="entry name" value="HEAT_2"/>
    <property type="match status" value="1"/>
</dbReference>
<dbReference type="Gene3D" id="1.25.10.10">
    <property type="entry name" value="Leucine-rich Repeat Variant"/>
    <property type="match status" value="2"/>
</dbReference>
<dbReference type="EMBL" id="BAABRI010000017">
    <property type="protein sequence ID" value="GAA5483774.1"/>
    <property type="molecule type" value="Genomic_DNA"/>
</dbReference>
<dbReference type="RefSeq" id="WP_353567924.1">
    <property type="nucleotide sequence ID" value="NZ_BAABRI010000017.1"/>
</dbReference>
<dbReference type="SUPFAM" id="SSF46626">
    <property type="entry name" value="Cytochrome c"/>
    <property type="match status" value="1"/>
</dbReference>
<dbReference type="PROSITE" id="PS50077">
    <property type="entry name" value="HEAT_REPEAT"/>
    <property type="match status" value="1"/>
</dbReference>
<dbReference type="Proteomes" id="UP001476282">
    <property type="component" value="Unassembled WGS sequence"/>
</dbReference>
<dbReference type="PANTHER" id="PTHR33546">
    <property type="entry name" value="LARGE, MULTIFUNCTIONAL SECRETED PROTEIN-RELATED"/>
    <property type="match status" value="1"/>
</dbReference>
<dbReference type="InterPro" id="IPR016024">
    <property type="entry name" value="ARM-type_fold"/>
</dbReference>
<protein>
    <recommendedName>
        <fullName evidence="5">Cytochrome c domain-containing protein</fullName>
    </recommendedName>
</protein>
<evidence type="ECO:0000259" key="5">
    <source>
        <dbReference type="PROSITE" id="PS51007"/>
    </source>
</evidence>
<evidence type="ECO:0000256" key="1">
    <source>
        <dbReference type="ARBA" id="ARBA00022617"/>
    </source>
</evidence>
<evidence type="ECO:0000313" key="6">
    <source>
        <dbReference type="EMBL" id="GAA5483774.1"/>
    </source>
</evidence>
<sequence length="1120" mass="120923">MMKCVLLAGLVAVLQGAEEDLMASEQVPGLEIPAGTVARVVADHEHQGVTSPTALTEDEQGRWFVAETVRFRSGVEDNRDHDYWLMDDATASTTADRSAMYQKWKDKFPAGYFTEKSERIRALANPGEEGVFTKSEVYAEGFNGELDGTAAGIFAYDDVVFFACIPKITTLADRDGDLKADQRAVLQDGFGVRVSYSGHDMNGFTLGPDGRIWGTIGDRGFAITTREGKRFEFPDRGAVFRFEPDGSDFQVVHTGLRNPKEIDFDAHGNPITVDNNADQGDRARIVYIVEGGDSGWRMGQQLLMSFGKQIGAGENAPAAWMAEKRWELQNDEQPAFMLPPVAYLTSGPSGLAYHPGTGFLEAEKGRFAVCDYRGGAATSGVWSFRLAEKGSSMELVDARKLVWGLTATDVAYSWDGRLMVADFEGGWVSHDAGRLVEVSAADRFRGDAADEVVKAMREGLEDVESKQLAAWLNHPDMRLRIRAELELTRRPDGPDILSQTALRGEGLARLHAIWGIGVYLRRGAAVKPTVETDEFMDVPGSSRLRDLQPVLVKLVEDPDPEIRAQAAKVLGEIGGVADRANFASLILDENPRVQMYGTLAAGRARAIGSLSFVWQMLAEKGATDPYLLHAGSMALQAMSSVPQLVSLSREKSPAVRLAAVDALGRLKDKGVAGFLNDADPRVFEEVIRMIHDGGIEAARPALFRRSKQGISAEHDEMTWRRLIHNALHLGGNEELEWVSSLPLNDDLSLAVRKEALHVLAQWDEPSPVDGASGNHQPPVMDGRAKVASVLTGKVPELVKAPPEVLEAAIRLIGTLGLDDSAVPAAGWMALVENTGLPPGARVAALDRWIARKLPQRDQRLSEIAAGDDDALALAALGRLAELAPEAAEEGIRQSSMSDDPARRKVAWETAEKIGGEAMAGLMVDGLERLGEAHGKDAAGLELLQAAEASGSPQVARALESYREKTAGDPLAGWLVCEVGGDPDSGRELFFSDGRAQCAKCHRVGGDHGVGEAGPDLEGVAGRGDRHYFLESMILPGAKVAAGFGMVTATLRDGKIVGGLLMKNDDASVEIDVAGERRTFSHDEVVELSDPLSVMPPMGSILNRAEIRDLVAWLATLDKSE</sequence>
<name>A0ABP9UR08_9BACT</name>
<dbReference type="InterPro" id="IPR013427">
    <property type="entry name" value="Haem-bd_dom_put"/>
</dbReference>
<dbReference type="InterPro" id="IPR009056">
    <property type="entry name" value="Cyt_c-like_dom"/>
</dbReference>
<dbReference type="Gene3D" id="2.120.10.30">
    <property type="entry name" value="TolB, C-terminal domain"/>
    <property type="match status" value="1"/>
</dbReference>
<keyword evidence="7" id="KW-1185">Reference proteome</keyword>
<accession>A0ABP9UR08</accession>